<reference evidence="1" key="1">
    <citation type="journal article" date="2015" name="Nature">
        <title>Complex archaea that bridge the gap between prokaryotes and eukaryotes.</title>
        <authorList>
            <person name="Spang A."/>
            <person name="Saw J.H."/>
            <person name="Jorgensen S.L."/>
            <person name="Zaremba-Niedzwiedzka K."/>
            <person name="Martijn J."/>
            <person name="Lind A.E."/>
            <person name="van Eijk R."/>
            <person name="Schleper C."/>
            <person name="Guy L."/>
            <person name="Ettema T.J."/>
        </authorList>
    </citation>
    <scope>NUCLEOTIDE SEQUENCE</scope>
</reference>
<dbReference type="EMBL" id="LAZR01012884">
    <property type="protein sequence ID" value="KKM24637.1"/>
    <property type="molecule type" value="Genomic_DNA"/>
</dbReference>
<sequence>MVGITAAAPAAGLKFGASDLTPTTHTGDTNETTIASTTVPAGTFAVRALIQISLTGRISASGGANTVIKIKTGPSGSEVTRKTITISARSTEGTVGGGYEWVDIAADYSNDVVVLVTVQHVAAGTTITCETLVVIGN</sequence>
<evidence type="ECO:0000313" key="1">
    <source>
        <dbReference type="EMBL" id="KKM24637.1"/>
    </source>
</evidence>
<name>A0A0F9IAY8_9ZZZZ</name>
<organism evidence="1">
    <name type="scientific">marine sediment metagenome</name>
    <dbReference type="NCBI Taxonomy" id="412755"/>
    <lineage>
        <taxon>unclassified sequences</taxon>
        <taxon>metagenomes</taxon>
        <taxon>ecological metagenomes</taxon>
    </lineage>
</organism>
<protein>
    <submittedName>
        <fullName evidence="1">Uncharacterized protein</fullName>
    </submittedName>
</protein>
<proteinExistence type="predicted"/>
<gene>
    <name evidence="1" type="ORF">LCGC14_1603100</name>
</gene>
<accession>A0A0F9IAY8</accession>
<comment type="caution">
    <text evidence="1">The sequence shown here is derived from an EMBL/GenBank/DDBJ whole genome shotgun (WGS) entry which is preliminary data.</text>
</comment>
<dbReference type="AlphaFoldDB" id="A0A0F9IAY8"/>